<comment type="caution">
    <text evidence="6">The sequence shown here is derived from an EMBL/GenBank/DDBJ whole genome shotgun (WGS) entry which is preliminary data.</text>
</comment>
<dbReference type="AlphaFoldDB" id="A0A8J3DM84"/>
<reference evidence="6" key="2">
    <citation type="submission" date="2020-09" db="EMBL/GenBank/DDBJ databases">
        <authorList>
            <person name="Sun Q."/>
            <person name="Kim S."/>
        </authorList>
    </citation>
    <scope>NUCLEOTIDE SEQUENCE</scope>
    <source>
        <strain evidence="6">KCTC 42097</strain>
    </source>
</reference>
<dbReference type="PANTHER" id="PTHR30537:SF3">
    <property type="entry name" value="TRANSCRIPTIONAL REGULATORY PROTEIN"/>
    <property type="match status" value="1"/>
</dbReference>
<dbReference type="Pfam" id="PF03466">
    <property type="entry name" value="LysR_substrate"/>
    <property type="match status" value="1"/>
</dbReference>
<dbReference type="GO" id="GO:0003700">
    <property type="term" value="F:DNA-binding transcription factor activity"/>
    <property type="evidence" value="ECO:0007669"/>
    <property type="project" value="InterPro"/>
</dbReference>
<keyword evidence="3" id="KW-0238">DNA-binding</keyword>
<dbReference type="InterPro" id="IPR005119">
    <property type="entry name" value="LysR_subst-bd"/>
</dbReference>
<protein>
    <submittedName>
        <fullName evidence="6">Transcriptional regulator</fullName>
    </submittedName>
</protein>
<evidence type="ECO:0000259" key="5">
    <source>
        <dbReference type="PROSITE" id="PS50931"/>
    </source>
</evidence>
<keyword evidence="2" id="KW-0805">Transcription regulation</keyword>
<keyword evidence="4" id="KW-0804">Transcription</keyword>
<dbReference type="InterPro" id="IPR036390">
    <property type="entry name" value="WH_DNA-bd_sf"/>
</dbReference>
<name>A0A8J3DM84_9HYPH</name>
<dbReference type="InterPro" id="IPR036388">
    <property type="entry name" value="WH-like_DNA-bd_sf"/>
</dbReference>
<dbReference type="EMBL" id="BMZO01000003">
    <property type="protein sequence ID" value="GHC66769.1"/>
    <property type="molecule type" value="Genomic_DNA"/>
</dbReference>
<evidence type="ECO:0000256" key="1">
    <source>
        <dbReference type="ARBA" id="ARBA00009437"/>
    </source>
</evidence>
<dbReference type="InterPro" id="IPR058163">
    <property type="entry name" value="LysR-type_TF_proteobact-type"/>
</dbReference>
<dbReference type="Pfam" id="PF00126">
    <property type="entry name" value="HTH_1"/>
    <property type="match status" value="1"/>
</dbReference>
<evidence type="ECO:0000256" key="2">
    <source>
        <dbReference type="ARBA" id="ARBA00023015"/>
    </source>
</evidence>
<dbReference type="Proteomes" id="UP000641137">
    <property type="component" value="Unassembled WGS sequence"/>
</dbReference>
<dbReference type="Gene3D" id="1.10.10.10">
    <property type="entry name" value="Winged helix-like DNA-binding domain superfamily/Winged helix DNA-binding domain"/>
    <property type="match status" value="1"/>
</dbReference>
<feature type="domain" description="HTH lysR-type" evidence="5">
    <location>
        <begin position="3"/>
        <end position="60"/>
    </location>
</feature>
<reference evidence="6" key="1">
    <citation type="journal article" date="2014" name="Int. J. Syst. Evol. Microbiol.">
        <title>Complete genome sequence of Corynebacterium casei LMG S-19264T (=DSM 44701T), isolated from a smear-ripened cheese.</title>
        <authorList>
            <consortium name="US DOE Joint Genome Institute (JGI-PGF)"/>
            <person name="Walter F."/>
            <person name="Albersmeier A."/>
            <person name="Kalinowski J."/>
            <person name="Ruckert C."/>
        </authorList>
    </citation>
    <scope>NUCLEOTIDE SEQUENCE</scope>
    <source>
        <strain evidence="6">KCTC 42097</strain>
    </source>
</reference>
<dbReference type="RefSeq" id="WP_189488558.1">
    <property type="nucleotide sequence ID" value="NZ_BMZO01000003.1"/>
</dbReference>
<dbReference type="PANTHER" id="PTHR30537">
    <property type="entry name" value="HTH-TYPE TRANSCRIPTIONAL REGULATOR"/>
    <property type="match status" value="1"/>
</dbReference>
<organism evidence="6 7">
    <name type="scientific">Limoniibacter endophyticus</name>
    <dbReference type="NCBI Taxonomy" id="1565040"/>
    <lineage>
        <taxon>Bacteria</taxon>
        <taxon>Pseudomonadati</taxon>
        <taxon>Pseudomonadota</taxon>
        <taxon>Alphaproteobacteria</taxon>
        <taxon>Hyphomicrobiales</taxon>
        <taxon>Bartonellaceae</taxon>
        <taxon>Limoniibacter</taxon>
    </lineage>
</organism>
<dbReference type="GO" id="GO:0006351">
    <property type="term" value="P:DNA-templated transcription"/>
    <property type="evidence" value="ECO:0007669"/>
    <property type="project" value="TreeGrafter"/>
</dbReference>
<evidence type="ECO:0000313" key="7">
    <source>
        <dbReference type="Proteomes" id="UP000641137"/>
    </source>
</evidence>
<gene>
    <name evidence="6" type="ORF">GCM10010136_10150</name>
</gene>
<comment type="similarity">
    <text evidence="1">Belongs to the LysR transcriptional regulatory family.</text>
</comment>
<evidence type="ECO:0000256" key="3">
    <source>
        <dbReference type="ARBA" id="ARBA00023125"/>
    </source>
</evidence>
<accession>A0A8J3DM84</accession>
<evidence type="ECO:0000256" key="4">
    <source>
        <dbReference type="ARBA" id="ARBA00023163"/>
    </source>
</evidence>
<dbReference type="PROSITE" id="PS50931">
    <property type="entry name" value="HTH_LYSR"/>
    <property type="match status" value="1"/>
</dbReference>
<dbReference type="SUPFAM" id="SSF46785">
    <property type="entry name" value="Winged helix' DNA-binding domain"/>
    <property type="match status" value="1"/>
</dbReference>
<dbReference type="Gene3D" id="3.40.190.290">
    <property type="match status" value="1"/>
</dbReference>
<sequence length="301" mass="33690">MRFSWDDLRYFLAVARSGQLSSAARRLRSSHATVSRRIENLELALSAKLFERNPQGYVLTPAGQRLLASARRIEQEAERLQEAATDFSPVRGAVRLSTLEGFGNYFLADRMRSFTDAFPNISLELVTIQQIMALSRKEADLLVTLDPPKSGPYVCEKLTDYTLKIYGAKEYLRRHPPIVDPAQVGHHPFIGYIDDMIFSPGLDYLHDVLPGLKAKFQASSIMSQLKATQQGIGLCVLPVFMGEDDPLLEVVCPEAITIERTYWLVVPDQAHELASVRAVAGYLRKEVSSTPEFFLGDQALN</sequence>
<evidence type="ECO:0000313" key="6">
    <source>
        <dbReference type="EMBL" id="GHC66769.1"/>
    </source>
</evidence>
<keyword evidence="7" id="KW-1185">Reference proteome</keyword>
<dbReference type="InterPro" id="IPR000847">
    <property type="entry name" value="LysR_HTH_N"/>
</dbReference>
<dbReference type="GO" id="GO:0043565">
    <property type="term" value="F:sequence-specific DNA binding"/>
    <property type="evidence" value="ECO:0007669"/>
    <property type="project" value="TreeGrafter"/>
</dbReference>
<dbReference type="SUPFAM" id="SSF53850">
    <property type="entry name" value="Periplasmic binding protein-like II"/>
    <property type="match status" value="1"/>
</dbReference>
<dbReference type="FunFam" id="1.10.10.10:FF:000001">
    <property type="entry name" value="LysR family transcriptional regulator"/>
    <property type="match status" value="1"/>
</dbReference>
<proteinExistence type="inferred from homology"/>